<dbReference type="Gene3D" id="3.40.50.1820">
    <property type="entry name" value="alpha/beta hydrolase"/>
    <property type="match status" value="1"/>
</dbReference>
<gene>
    <name evidence="2" type="ORF">GPA21_02300</name>
</gene>
<dbReference type="NCBIfam" id="TIGR03100">
    <property type="entry name" value="hydr1_PEP"/>
    <property type="match status" value="1"/>
</dbReference>
<keyword evidence="2" id="KW-0378">Hydrolase</keyword>
<dbReference type="EMBL" id="WTVM01000008">
    <property type="protein sequence ID" value="NMG01806.1"/>
    <property type="molecule type" value="Genomic_DNA"/>
</dbReference>
<evidence type="ECO:0000313" key="2">
    <source>
        <dbReference type="EMBL" id="NMG01806.1"/>
    </source>
</evidence>
<evidence type="ECO:0000259" key="1">
    <source>
        <dbReference type="Pfam" id="PF12146"/>
    </source>
</evidence>
<dbReference type="Proteomes" id="UP000599523">
    <property type="component" value="Unassembled WGS sequence"/>
</dbReference>
<keyword evidence="3" id="KW-1185">Reference proteome</keyword>
<dbReference type="InterPro" id="IPR017531">
    <property type="entry name" value="Hydrolase-1_PEP"/>
</dbReference>
<name>A0A972J7K6_9RHOO</name>
<dbReference type="SUPFAM" id="SSF53474">
    <property type="entry name" value="alpha/beta-Hydrolases"/>
    <property type="match status" value="1"/>
</dbReference>
<dbReference type="GO" id="GO:0016787">
    <property type="term" value="F:hydrolase activity"/>
    <property type="evidence" value="ECO:0007669"/>
    <property type="project" value="UniProtKB-KW"/>
</dbReference>
<accession>A0A972J7K6</accession>
<comment type="caution">
    <text evidence="2">The sequence shown here is derived from an EMBL/GenBank/DDBJ whole genome shotgun (WGS) entry which is preliminary data.</text>
</comment>
<dbReference type="InterPro" id="IPR022742">
    <property type="entry name" value="Hydrolase_4"/>
</dbReference>
<organism evidence="2 3">
    <name type="scientific">Azoarcus taiwanensis</name>
    <dbReference type="NCBI Taxonomy" id="666964"/>
    <lineage>
        <taxon>Bacteria</taxon>
        <taxon>Pseudomonadati</taxon>
        <taxon>Pseudomonadota</taxon>
        <taxon>Betaproteobacteria</taxon>
        <taxon>Rhodocyclales</taxon>
        <taxon>Zoogloeaceae</taxon>
        <taxon>Azoarcus</taxon>
    </lineage>
</organism>
<dbReference type="Pfam" id="PF12146">
    <property type="entry name" value="Hydrolase_4"/>
    <property type="match status" value="1"/>
</dbReference>
<dbReference type="InterPro" id="IPR029058">
    <property type="entry name" value="AB_hydrolase_fold"/>
</dbReference>
<reference evidence="2" key="1">
    <citation type="submission" date="2019-12" db="EMBL/GenBank/DDBJ databases">
        <title>Comparative genomics gives insights into the taxonomy of the Azoarcus-Aromatoleum group and reveals separate origins of nif in the plant-associated Azoarcus and non-plant-associated Aromatoleum sub-groups.</title>
        <authorList>
            <person name="Lafos M."/>
            <person name="Maluk M."/>
            <person name="Batista M."/>
            <person name="Junghare M."/>
            <person name="Carmona M."/>
            <person name="Faoro H."/>
            <person name="Cruz L.M."/>
            <person name="Battistoni F."/>
            <person name="De Souza E."/>
            <person name="Pedrosa F."/>
            <person name="Chen W.-M."/>
            <person name="Poole P.S."/>
            <person name="Dixon R.A."/>
            <person name="James E.K."/>
        </authorList>
    </citation>
    <scope>NUCLEOTIDE SEQUENCE</scope>
    <source>
        <strain evidence="2">NSC3</strain>
    </source>
</reference>
<dbReference type="AlphaFoldDB" id="A0A972J7K6"/>
<sequence>MTERAIIFDRQGDELIGILHPGQSEARVGVLVIVGGPQYRVGSHRQFVLLARALAAAGIPAFRFDYRGMGDASGTMRSFEEVQDDIAAAIDSFVGSAPTLEKVVLWGLCDAASAAIDYGWRDPRVAGLVLLNPWVRTEEGLAKTFLKHYYLQRLTSLTFWSGLCRGRVNPLTSLRSLLIHVRKAAGGQSESPANGLDTMLVPASDSQDRRIEQTPLKPGETLPVRMAEGWRRFKGRILLILSGNDLTAAEFLETVGSSDAWSGLLEAPNVSRRDLPDATHTFSCHAWRAQVEHWTLEWLGAEPAVAWTTASVVEPRA</sequence>
<feature type="domain" description="Serine aminopeptidase S33" evidence="1">
    <location>
        <begin position="46"/>
        <end position="151"/>
    </location>
</feature>
<dbReference type="RefSeq" id="WP_168986600.1">
    <property type="nucleotide sequence ID" value="NZ_CAWPHM010000319.1"/>
</dbReference>
<proteinExistence type="predicted"/>
<evidence type="ECO:0000313" key="3">
    <source>
        <dbReference type="Proteomes" id="UP000599523"/>
    </source>
</evidence>
<protein>
    <submittedName>
        <fullName evidence="2">Hydrolase 1, exosortase A system-associated</fullName>
    </submittedName>
</protein>